<name>A0ACC1KY67_9FUNG</name>
<dbReference type="Proteomes" id="UP001140096">
    <property type="component" value="Unassembled WGS sequence"/>
</dbReference>
<keyword evidence="2" id="KW-1185">Reference proteome</keyword>
<organism evidence="1 2">
    <name type="scientific">Coemansia furcata</name>
    <dbReference type="NCBI Taxonomy" id="417177"/>
    <lineage>
        <taxon>Eukaryota</taxon>
        <taxon>Fungi</taxon>
        <taxon>Fungi incertae sedis</taxon>
        <taxon>Zoopagomycota</taxon>
        <taxon>Kickxellomycotina</taxon>
        <taxon>Kickxellomycetes</taxon>
        <taxon>Kickxellales</taxon>
        <taxon>Kickxellaceae</taxon>
        <taxon>Coemansia</taxon>
    </lineage>
</organism>
<proteinExistence type="predicted"/>
<sequence>MPALRVVAPPMPVARLARHRPAPQDDGDEPLRAEVCALAGQVKLCTNHASMQLATCASDDLDCQCTWAGVMTTCFSPCIGDATAADGMHVAKGNQETLCSQAAKFGKIAKDRERQRLDEKNNKGRKKEQTMTSFPRDINDLNSAHEAAPTPLPKADAASAPHAKPKGDGIIQASGVAPSAGGKAGKGMPGGDKQFPVVESSAPAKAMARIALALIAVVAATF</sequence>
<gene>
    <name evidence="1" type="ORF">H4S07_006005</name>
</gene>
<evidence type="ECO:0000313" key="2">
    <source>
        <dbReference type="Proteomes" id="UP001140096"/>
    </source>
</evidence>
<evidence type="ECO:0000313" key="1">
    <source>
        <dbReference type="EMBL" id="KAJ2797220.1"/>
    </source>
</evidence>
<dbReference type="EMBL" id="JANBUP010003288">
    <property type="protein sequence ID" value="KAJ2797220.1"/>
    <property type="molecule type" value="Genomic_DNA"/>
</dbReference>
<protein>
    <submittedName>
        <fullName evidence="1">Uncharacterized protein</fullName>
    </submittedName>
</protein>
<reference evidence="1" key="1">
    <citation type="submission" date="2022-07" db="EMBL/GenBank/DDBJ databases">
        <title>Phylogenomic reconstructions and comparative analyses of Kickxellomycotina fungi.</title>
        <authorList>
            <person name="Reynolds N.K."/>
            <person name="Stajich J.E."/>
            <person name="Barry K."/>
            <person name="Grigoriev I.V."/>
            <person name="Crous P."/>
            <person name="Smith M.E."/>
        </authorList>
    </citation>
    <scope>NUCLEOTIDE SEQUENCE</scope>
    <source>
        <strain evidence="1">CBS 102833</strain>
    </source>
</reference>
<comment type="caution">
    <text evidence="1">The sequence shown here is derived from an EMBL/GenBank/DDBJ whole genome shotgun (WGS) entry which is preliminary data.</text>
</comment>
<accession>A0ACC1KY67</accession>